<accession>A0A132AHJ6</accession>
<dbReference type="PANTHER" id="PTHR23222">
    <property type="entry name" value="PROHIBITIN"/>
    <property type="match status" value="1"/>
</dbReference>
<dbReference type="OrthoDB" id="275637at2759"/>
<comment type="subcellular location">
    <subcellularLocation>
        <location evidence="1 6">Mitochondrion inner membrane</location>
    </subcellularLocation>
</comment>
<dbReference type="InterPro" id="IPR036013">
    <property type="entry name" value="Band_7/SPFH_dom_sf"/>
</dbReference>
<sequence>MAEKLGEFMNKFGKKPSGIGLGAKILMGIGGLGYAATQSVYTVDGGHRAIIFSRIGGVQQQVYSEGLHFRIPWFQWPIIYDIRSRPRKLSSPTGSKDLQMVNISLRVLARPDASKLPQIYRVLGTDYDERFVLMKYYYFETMTLMLFQQVLKSVVAKFNASQLITQRSQVSLLVRKQLIDRAKDFHIILDDVSLTELSFSKEYSAAVEAKQVAQQEAQRAQFLVEQSKQEKQQKIVQAEGEAIAKNPGYLKLRKIRAAQNIAKTISQAQNRVYLDAQSLLLNISSKDFDIKPSEIQGKK</sequence>
<dbReference type="SMART" id="SM00244">
    <property type="entry name" value="PHB"/>
    <property type="match status" value="1"/>
</dbReference>
<dbReference type="GO" id="GO:0005743">
    <property type="term" value="C:mitochondrial inner membrane"/>
    <property type="evidence" value="ECO:0007669"/>
    <property type="project" value="UniProtKB-SubCell"/>
</dbReference>
<feature type="domain" description="Band 7" evidence="7">
    <location>
        <begin position="39"/>
        <end position="211"/>
    </location>
</feature>
<dbReference type="AlphaFoldDB" id="A0A132AHJ6"/>
<evidence type="ECO:0000256" key="1">
    <source>
        <dbReference type="ARBA" id="ARBA00004273"/>
    </source>
</evidence>
<dbReference type="InterPro" id="IPR000163">
    <property type="entry name" value="Prohibitin"/>
</dbReference>
<evidence type="ECO:0000256" key="6">
    <source>
        <dbReference type="RuleBase" id="RU366048"/>
    </source>
</evidence>
<keyword evidence="3 6" id="KW-0999">Mitochondrion inner membrane</keyword>
<comment type="similarity">
    <text evidence="2 6">Belongs to the prohibitin family.</text>
</comment>
<dbReference type="VEuPathDB" id="VectorBase:SSCA007597"/>
<reference evidence="8 9" key="1">
    <citation type="journal article" date="2015" name="Parasit. Vectors">
        <title>Draft genome of the scabies mite.</title>
        <authorList>
            <person name="Rider S.D.Jr."/>
            <person name="Morgan M.S."/>
            <person name="Arlian L.G."/>
        </authorList>
    </citation>
    <scope>NUCLEOTIDE SEQUENCE [LARGE SCALE GENOMIC DNA]</scope>
    <source>
        <strain evidence="8">Arlian Lab</strain>
    </source>
</reference>
<dbReference type="PRINTS" id="PR00679">
    <property type="entry name" value="PROHIBITIN"/>
</dbReference>
<evidence type="ECO:0000256" key="2">
    <source>
        <dbReference type="ARBA" id="ARBA00009658"/>
    </source>
</evidence>
<dbReference type="Proteomes" id="UP000616769">
    <property type="component" value="Unassembled WGS sequence"/>
</dbReference>
<dbReference type="FunFam" id="3.30.479.30:FF:000001">
    <property type="entry name" value="Prohibitin 2"/>
    <property type="match status" value="1"/>
</dbReference>
<dbReference type="EMBL" id="JXLN01015217">
    <property type="protein sequence ID" value="KPM10476.1"/>
    <property type="molecule type" value="Genomic_DNA"/>
</dbReference>
<dbReference type="InterPro" id="IPR001107">
    <property type="entry name" value="Band_7"/>
</dbReference>
<proteinExistence type="inferred from homology"/>
<organism evidence="8 9">
    <name type="scientific">Sarcoptes scabiei</name>
    <name type="common">Itch mite</name>
    <name type="synonym">Acarus scabiei</name>
    <dbReference type="NCBI Taxonomy" id="52283"/>
    <lineage>
        <taxon>Eukaryota</taxon>
        <taxon>Metazoa</taxon>
        <taxon>Ecdysozoa</taxon>
        <taxon>Arthropoda</taxon>
        <taxon>Chelicerata</taxon>
        <taxon>Arachnida</taxon>
        <taxon>Acari</taxon>
        <taxon>Acariformes</taxon>
        <taxon>Sarcoptiformes</taxon>
        <taxon>Astigmata</taxon>
        <taxon>Psoroptidia</taxon>
        <taxon>Sarcoptoidea</taxon>
        <taxon>Sarcoptidae</taxon>
        <taxon>Sarcoptinae</taxon>
        <taxon>Sarcoptes</taxon>
    </lineage>
</organism>
<dbReference type="PANTHER" id="PTHR23222:SF1">
    <property type="entry name" value="PROHIBITIN-2"/>
    <property type="match status" value="1"/>
</dbReference>
<keyword evidence="5" id="KW-0472">Membrane</keyword>
<name>A0A132AHJ6_SARSC</name>
<keyword evidence="4" id="KW-0496">Mitochondrion</keyword>
<evidence type="ECO:0000256" key="3">
    <source>
        <dbReference type="ARBA" id="ARBA00022792"/>
    </source>
</evidence>
<comment type="caution">
    <text evidence="8">The sequence shown here is derived from an EMBL/GenBank/DDBJ whole genome shotgun (WGS) entry which is preliminary data.</text>
</comment>
<evidence type="ECO:0000259" key="7">
    <source>
        <dbReference type="SMART" id="SM00244"/>
    </source>
</evidence>
<evidence type="ECO:0000256" key="5">
    <source>
        <dbReference type="ARBA" id="ARBA00023136"/>
    </source>
</evidence>
<dbReference type="Gene3D" id="3.30.479.30">
    <property type="entry name" value="Band 7 domain"/>
    <property type="match status" value="1"/>
</dbReference>
<evidence type="ECO:0000256" key="4">
    <source>
        <dbReference type="ARBA" id="ARBA00023128"/>
    </source>
</evidence>
<dbReference type="Pfam" id="PF01145">
    <property type="entry name" value="Band_7"/>
    <property type="match status" value="1"/>
</dbReference>
<evidence type="ECO:0000313" key="9">
    <source>
        <dbReference type="Proteomes" id="UP000616769"/>
    </source>
</evidence>
<dbReference type="SUPFAM" id="SSF117892">
    <property type="entry name" value="Band 7/SPFH domain"/>
    <property type="match status" value="1"/>
</dbReference>
<dbReference type="CDD" id="cd03401">
    <property type="entry name" value="SPFH_prohibitin"/>
    <property type="match status" value="1"/>
</dbReference>
<evidence type="ECO:0000313" key="8">
    <source>
        <dbReference type="EMBL" id="KPM10476.1"/>
    </source>
</evidence>
<dbReference type="GO" id="GO:0007005">
    <property type="term" value="P:mitochondrion organization"/>
    <property type="evidence" value="ECO:0007669"/>
    <property type="project" value="TreeGrafter"/>
</dbReference>
<protein>
    <recommendedName>
        <fullName evidence="6">Prohibitin</fullName>
    </recommendedName>
</protein>
<gene>
    <name evidence="8" type="ORF">QR98_0090320</name>
</gene>